<dbReference type="GO" id="GO:0007017">
    <property type="term" value="P:microtubule-based process"/>
    <property type="evidence" value="ECO:0007669"/>
    <property type="project" value="TreeGrafter"/>
</dbReference>
<sequence>MAEVKEIDGSNRGIPTSEVIEDVAGWLTKEKLSPEEAELVLREKYRKYKYVENNMTLSRERMSEKLPEFKNSLAILEVMLEKRDKEEPFETTFLLSDDVYSRAIVNKPDKVSIWLGANVMVEYELDKAKALLEKNQSSVQKLVDDLTAELAFIKDQITTTEVNMAHIINYRVMLNKTKGDAK</sequence>
<dbReference type="PIRSF" id="PIRSF016396">
    <property type="entry name" value="Prefoldin_subunit_3"/>
    <property type="match status" value="1"/>
</dbReference>
<dbReference type="InterPro" id="IPR009053">
    <property type="entry name" value="Prefoldin"/>
</dbReference>
<keyword evidence="6" id="KW-1185">Reference proteome</keyword>
<dbReference type="Proteomes" id="UP000835052">
    <property type="component" value="Unassembled WGS sequence"/>
</dbReference>
<protein>
    <recommendedName>
        <fullName evidence="4">Prefoldin subunit 3</fullName>
    </recommendedName>
</protein>
<reference evidence="5" key="1">
    <citation type="submission" date="2020-10" db="EMBL/GenBank/DDBJ databases">
        <authorList>
            <person name="Kikuchi T."/>
        </authorList>
    </citation>
    <scope>NUCLEOTIDE SEQUENCE</scope>
    <source>
        <strain evidence="5">NKZ352</strain>
    </source>
</reference>
<dbReference type="GO" id="GO:0007021">
    <property type="term" value="P:tubulin complex assembly"/>
    <property type="evidence" value="ECO:0007669"/>
    <property type="project" value="TreeGrafter"/>
</dbReference>
<dbReference type="Pfam" id="PF02996">
    <property type="entry name" value="Prefoldin"/>
    <property type="match status" value="1"/>
</dbReference>
<keyword evidence="3 4" id="KW-0143">Chaperone</keyword>
<name>A0A8S1HRB6_9PELO</name>
<dbReference type="InterPro" id="IPR004127">
    <property type="entry name" value="Prefoldin_subunit_alpha"/>
</dbReference>
<dbReference type="SUPFAM" id="SSF46579">
    <property type="entry name" value="Prefoldin"/>
    <property type="match status" value="1"/>
</dbReference>
<accession>A0A8S1HRB6</accession>
<dbReference type="GO" id="GO:0006457">
    <property type="term" value="P:protein folding"/>
    <property type="evidence" value="ECO:0007669"/>
    <property type="project" value="UniProtKB-UniRule"/>
</dbReference>
<evidence type="ECO:0000256" key="1">
    <source>
        <dbReference type="ARBA" id="ARBA00010048"/>
    </source>
</evidence>
<evidence type="ECO:0000313" key="5">
    <source>
        <dbReference type="EMBL" id="CAD6197027.1"/>
    </source>
</evidence>
<dbReference type="OrthoDB" id="6375174at2759"/>
<dbReference type="GO" id="GO:0015631">
    <property type="term" value="F:tubulin binding"/>
    <property type="evidence" value="ECO:0007669"/>
    <property type="project" value="TreeGrafter"/>
</dbReference>
<evidence type="ECO:0000313" key="6">
    <source>
        <dbReference type="Proteomes" id="UP000835052"/>
    </source>
</evidence>
<dbReference type="PANTHER" id="PTHR12409">
    <property type="entry name" value="PREFOLDIN SUBUNIT 3"/>
    <property type="match status" value="1"/>
</dbReference>
<comment type="similarity">
    <text evidence="1 4">Belongs to the prefoldin subunit alpha family.</text>
</comment>
<dbReference type="EMBL" id="CAJGYM010000084">
    <property type="protein sequence ID" value="CAD6197027.1"/>
    <property type="molecule type" value="Genomic_DNA"/>
</dbReference>
<dbReference type="InterPro" id="IPR016655">
    <property type="entry name" value="PFD3"/>
</dbReference>
<evidence type="ECO:0000256" key="4">
    <source>
        <dbReference type="PIRNR" id="PIRNR016396"/>
    </source>
</evidence>
<evidence type="ECO:0000256" key="2">
    <source>
        <dbReference type="ARBA" id="ARBA00011695"/>
    </source>
</evidence>
<dbReference type="GO" id="GO:0016272">
    <property type="term" value="C:prefoldin complex"/>
    <property type="evidence" value="ECO:0007669"/>
    <property type="project" value="UniProtKB-UniRule"/>
</dbReference>
<evidence type="ECO:0000256" key="3">
    <source>
        <dbReference type="ARBA" id="ARBA00023186"/>
    </source>
</evidence>
<proteinExistence type="inferred from homology"/>
<comment type="subunit">
    <text evidence="2 4">Heterohexamer of two PFD-alpha type and four PFD-beta type subunits.</text>
</comment>
<comment type="function">
    <text evidence="4">Binds specifically to cytosolic chaperonin (c-CPN) and transfers target proteins to it. Binds to nascent polypeptide chain and promotes folding in an environment in which there are many competing pathways for nonnative proteins.</text>
</comment>
<dbReference type="Gene3D" id="1.10.287.370">
    <property type="match status" value="1"/>
</dbReference>
<dbReference type="FunFam" id="1.10.287.370:FF:000001">
    <property type="entry name" value="Prefoldin subunit 3"/>
    <property type="match status" value="1"/>
</dbReference>
<dbReference type="AlphaFoldDB" id="A0A8S1HRB6"/>
<dbReference type="CDD" id="cd23156">
    <property type="entry name" value="Prefoldin_3"/>
    <property type="match status" value="1"/>
</dbReference>
<dbReference type="GO" id="GO:0005737">
    <property type="term" value="C:cytoplasm"/>
    <property type="evidence" value="ECO:0007669"/>
    <property type="project" value="UniProtKB-ARBA"/>
</dbReference>
<gene>
    <name evidence="5" type="ORF">CAUJ_LOCUS12937</name>
</gene>
<organism evidence="5 6">
    <name type="scientific">Caenorhabditis auriculariae</name>
    <dbReference type="NCBI Taxonomy" id="2777116"/>
    <lineage>
        <taxon>Eukaryota</taxon>
        <taxon>Metazoa</taxon>
        <taxon>Ecdysozoa</taxon>
        <taxon>Nematoda</taxon>
        <taxon>Chromadorea</taxon>
        <taxon>Rhabditida</taxon>
        <taxon>Rhabditina</taxon>
        <taxon>Rhabditomorpha</taxon>
        <taxon>Rhabditoidea</taxon>
        <taxon>Rhabditidae</taxon>
        <taxon>Peloderinae</taxon>
        <taxon>Caenorhabditis</taxon>
    </lineage>
</organism>
<comment type="caution">
    <text evidence="5">The sequence shown here is derived from an EMBL/GenBank/DDBJ whole genome shotgun (WGS) entry which is preliminary data.</text>
</comment>
<dbReference type="PANTHER" id="PTHR12409:SF0">
    <property type="entry name" value="PREFOLDIN SUBUNIT 3"/>
    <property type="match status" value="1"/>
</dbReference>